<gene>
    <name evidence="3" type="ORF">VV01_10930</name>
</gene>
<accession>A0A0L6CIC6</accession>
<dbReference type="OrthoDB" id="9834698at2"/>
<dbReference type="STRING" id="1631356.VV01_10930"/>
<dbReference type="EMBL" id="LAIR01000002">
    <property type="protein sequence ID" value="KNX37547.1"/>
    <property type="molecule type" value="Genomic_DNA"/>
</dbReference>
<keyword evidence="4" id="KW-1185">Reference proteome</keyword>
<organism evidence="3 4">
    <name type="scientific">Luteipulveratus halotolerans</name>
    <dbReference type="NCBI Taxonomy" id="1631356"/>
    <lineage>
        <taxon>Bacteria</taxon>
        <taxon>Bacillati</taxon>
        <taxon>Actinomycetota</taxon>
        <taxon>Actinomycetes</taxon>
        <taxon>Micrococcales</taxon>
        <taxon>Dermacoccaceae</taxon>
        <taxon>Luteipulveratus</taxon>
    </lineage>
</organism>
<feature type="compositionally biased region" description="Pro residues" evidence="2">
    <location>
        <begin position="368"/>
        <end position="387"/>
    </location>
</feature>
<comment type="caution">
    <text evidence="3">The sequence shown here is derived from an EMBL/GenBank/DDBJ whole genome shotgun (WGS) entry which is preliminary data.</text>
</comment>
<evidence type="ECO:0000256" key="2">
    <source>
        <dbReference type="SAM" id="MobiDB-lite"/>
    </source>
</evidence>
<dbReference type="RefSeq" id="WP_050669909.1">
    <property type="nucleotide sequence ID" value="NZ_LAIR01000002.1"/>
</dbReference>
<feature type="coiled-coil region" evidence="1">
    <location>
        <begin position="123"/>
        <end position="150"/>
    </location>
</feature>
<sequence>MTKPVPGSPDDVFAQTREIRRQAGLLRAHGRSVSTTVGNQVSGWSGTASVAYASRSGQHSRAATSGATTLESACSSAERFGRDLRRIQGLANGHLKTRDRLVRELELALRDRRHPQLLAPDERRSLDDDIADLRRRIRNEDNAIDRQVNDYKGIKARLYGEIAKMLPPETREAWYKTADYQSVIHYVKAGGATYANINYFRSLPPVARSATIPDLVRNAYVAADKLQAVRGGMLYTAQKVPGARRVFVGALGRTVVKYTGPIGAVLTVYDASHDLADAGGYDGGRGTTTRVLAGGAIVGAPLLFVAPEVGAVLVTAYATWTLGNLVYDNRNNIDRAAHKWTGRAATGVPTLSDSALKSLSPKVGCDAPPAPKPSPGPAEPKPAPAQPRPATTNGTYNGRVHLPGPPQPYPGLERLYDANDRLTAALGAQQPSDAPPVAVPTHPLVRTQEVAS</sequence>
<dbReference type="SUPFAM" id="SSF140453">
    <property type="entry name" value="EsxAB dimer-like"/>
    <property type="match status" value="1"/>
</dbReference>
<protein>
    <submittedName>
        <fullName evidence="3">Uncharacterized protein</fullName>
    </submittedName>
</protein>
<evidence type="ECO:0000313" key="4">
    <source>
        <dbReference type="Proteomes" id="UP000037397"/>
    </source>
</evidence>
<evidence type="ECO:0000256" key="1">
    <source>
        <dbReference type="SAM" id="Coils"/>
    </source>
</evidence>
<dbReference type="Proteomes" id="UP000037397">
    <property type="component" value="Unassembled WGS sequence"/>
</dbReference>
<evidence type="ECO:0000313" key="3">
    <source>
        <dbReference type="EMBL" id="KNX37547.1"/>
    </source>
</evidence>
<dbReference type="AlphaFoldDB" id="A0A0L6CIC6"/>
<feature type="region of interest" description="Disordered" evidence="2">
    <location>
        <begin position="355"/>
        <end position="452"/>
    </location>
</feature>
<proteinExistence type="predicted"/>
<reference evidence="4" key="1">
    <citation type="submission" date="2015-03" db="EMBL/GenBank/DDBJ databases">
        <title>Luteipulveratus halotolerans sp. nov., a novel actinobacterium (Dermacoccaceae) from Sarawak, Malaysia.</title>
        <authorList>
            <person name="Juboi H."/>
            <person name="Basik A."/>
            <person name="Shamsul S.S."/>
            <person name="Arnold P."/>
            <person name="Schmitt E.K."/>
            <person name="Sanglier J.-J."/>
            <person name="Yeo T."/>
        </authorList>
    </citation>
    <scope>NUCLEOTIDE SEQUENCE [LARGE SCALE GENOMIC DNA]</scope>
    <source>
        <strain evidence="4">C296001</strain>
    </source>
</reference>
<name>A0A0L6CIC6_9MICO</name>
<dbReference type="InterPro" id="IPR036689">
    <property type="entry name" value="ESAT-6-like_sf"/>
</dbReference>
<keyword evidence="1" id="KW-0175">Coiled coil</keyword>